<keyword evidence="3" id="KW-0677">Repeat</keyword>
<dbReference type="Proteomes" id="UP000192247">
    <property type="component" value="Unassembled WGS sequence"/>
</dbReference>
<keyword evidence="4" id="KW-0694">RNA-binding</keyword>
<comment type="similarity">
    <text evidence="5">Belongs to the UNR family.</text>
</comment>
<dbReference type="PROSITE" id="PS51857">
    <property type="entry name" value="CSD_2"/>
    <property type="match status" value="1"/>
</dbReference>
<dbReference type="InterPro" id="IPR012340">
    <property type="entry name" value="NA-bd_OB-fold"/>
</dbReference>
<dbReference type="GO" id="GO:0003723">
    <property type="term" value="F:RNA binding"/>
    <property type="evidence" value="ECO:0007669"/>
    <property type="project" value="UniProtKB-KW"/>
</dbReference>
<comment type="subcellular location">
    <subcellularLocation>
        <location evidence="1">Cytoplasm</location>
    </subcellularLocation>
</comment>
<dbReference type="SMART" id="SM00357">
    <property type="entry name" value="CSP"/>
    <property type="match status" value="1"/>
</dbReference>
<dbReference type="GO" id="GO:0005737">
    <property type="term" value="C:cytoplasm"/>
    <property type="evidence" value="ECO:0007669"/>
    <property type="project" value="UniProtKB-SubCell"/>
</dbReference>
<dbReference type="SUPFAM" id="SSF50249">
    <property type="entry name" value="Nucleic acid-binding proteins"/>
    <property type="match status" value="1"/>
</dbReference>
<dbReference type="CDD" id="cd04458">
    <property type="entry name" value="CSP_CDS"/>
    <property type="match status" value="1"/>
</dbReference>
<name>A0A1V9XVY2_9ACAR</name>
<gene>
    <name evidence="7" type="ORF">BIW11_02878</name>
</gene>
<accession>A0A1V9XVY2</accession>
<dbReference type="OrthoDB" id="74319at2759"/>
<evidence type="ECO:0000256" key="1">
    <source>
        <dbReference type="ARBA" id="ARBA00004496"/>
    </source>
</evidence>
<dbReference type="EMBL" id="MNPL01003272">
    <property type="protein sequence ID" value="OQR77656.1"/>
    <property type="molecule type" value="Genomic_DNA"/>
</dbReference>
<dbReference type="AlphaFoldDB" id="A0A1V9XVY2"/>
<dbReference type="Gene3D" id="2.40.50.140">
    <property type="entry name" value="Nucleic acid-binding proteins"/>
    <property type="match status" value="1"/>
</dbReference>
<evidence type="ECO:0000256" key="3">
    <source>
        <dbReference type="ARBA" id="ARBA00022737"/>
    </source>
</evidence>
<dbReference type="InterPro" id="IPR002059">
    <property type="entry name" value="CSP_DNA-bd"/>
</dbReference>
<dbReference type="PROSITE" id="PS00352">
    <property type="entry name" value="CSD_1"/>
    <property type="match status" value="1"/>
</dbReference>
<dbReference type="PANTHER" id="PTHR12913">
    <property type="entry name" value="UNR PROTEIN N-RAS UPSTREAM GENE PROTEIN"/>
    <property type="match status" value="1"/>
</dbReference>
<protein>
    <submittedName>
        <fullName evidence="7">Cold shock domain-containing protein E1-like</fullName>
    </submittedName>
</protein>
<dbReference type="InterPro" id="IPR011129">
    <property type="entry name" value="CSD"/>
</dbReference>
<sequence>MSLASADSSECKGCDGVFLYGYTATSVVSSGVGGTGGVSDGPDGREGALGNAERETGIVEKLLSTYGFIRCCDRQARLFFHYSQFSGTVEHLKVGDAVDFEMTFDKKSGKPIAVAVMKLCSDPTLGMGQQLVTAMTFPCWQGGHNVIRSSKSYSLHHSPSVGMVTAELNAEGREGRVAYENCGECFFFEFTRDDLVDPAGETLRQGQN</sequence>
<keyword evidence="2" id="KW-0963">Cytoplasm</keyword>
<keyword evidence="8" id="KW-1185">Reference proteome</keyword>
<dbReference type="PANTHER" id="PTHR12913:SF1">
    <property type="entry name" value="COLD SHOCK DOMAIN-CONTAINING PROTEIN E1"/>
    <property type="match status" value="1"/>
</dbReference>
<dbReference type="InterPro" id="IPR019844">
    <property type="entry name" value="CSD_CS"/>
</dbReference>
<dbReference type="Pfam" id="PF00313">
    <property type="entry name" value="CSD"/>
    <property type="match status" value="1"/>
</dbReference>
<comment type="caution">
    <text evidence="7">The sequence shown here is derived from an EMBL/GenBank/DDBJ whole genome shotgun (WGS) entry which is preliminary data.</text>
</comment>
<evidence type="ECO:0000313" key="7">
    <source>
        <dbReference type="EMBL" id="OQR77656.1"/>
    </source>
</evidence>
<evidence type="ECO:0000256" key="2">
    <source>
        <dbReference type="ARBA" id="ARBA00022490"/>
    </source>
</evidence>
<proteinExistence type="inferred from homology"/>
<dbReference type="STRING" id="418985.A0A1V9XVY2"/>
<evidence type="ECO:0000256" key="5">
    <source>
        <dbReference type="ARBA" id="ARBA00044751"/>
    </source>
</evidence>
<evidence type="ECO:0000256" key="4">
    <source>
        <dbReference type="ARBA" id="ARBA00022884"/>
    </source>
</evidence>
<dbReference type="InParanoid" id="A0A1V9XVY2"/>
<feature type="domain" description="CSD" evidence="6">
    <location>
        <begin position="54"/>
        <end position="118"/>
    </location>
</feature>
<evidence type="ECO:0000259" key="6">
    <source>
        <dbReference type="PROSITE" id="PS51857"/>
    </source>
</evidence>
<feature type="non-terminal residue" evidence="7">
    <location>
        <position position="208"/>
    </location>
</feature>
<organism evidence="7 8">
    <name type="scientific">Tropilaelaps mercedesae</name>
    <dbReference type="NCBI Taxonomy" id="418985"/>
    <lineage>
        <taxon>Eukaryota</taxon>
        <taxon>Metazoa</taxon>
        <taxon>Ecdysozoa</taxon>
        <taxon>Arthropoda</taxon>
        <taxon>Chelicerata</taxon>
        <taxon>Arachnida</taxon>
        <taxon>Acari</taxon>
        <taxon>Parasitiformes</taxon>
        <taxon>Mesostigmata</taxon>
        <taxon>Gamasina</taxon>
        <taxon>Dermanyssoidea</taxon>
        <taxon>Laelapidae</taxon>
        <taxon>Tropilaelaps</taxon>
    </lineage>
</organism>
<evidence type="ECO:0000313" key="8">
    <source>
        <dbReference type="Proteomes" id="UP000192247"/>
    </source>
</evidence>
<reference evidence="7 8" key="1">
    <citation type="journal article" date="2017" name="Gigascience">
        <title>Draft genome of the honey bee ectoparasitic mite, Tropilaelaps mercedesae, is shaped by the parasitic life history.</title>
        <authorList>
            <person name="Dong X."/>
            <person name="Armstrong S.D."/>
            <person name="Xia D."/>
            <person name="Makepeace B.L."/>
            <person name="Darby A.C."/>
            <person name="Kadowaki T."/>
        </authorList>
    </citation>
    <scope>NUCLEOTIDE SEQUENCE [LARGE SCALE GENOMIC DNA]</scope>
    <source>
        <strain evidence="7">Wuxi-XJTLU</strain>
    </source>
</reference>